<dbReference type="InterPro" id="IPR013216">
    <property type="entry name" value="Methyltransf_11"/>
</dbReference>
<comment type="caution">
    <text evidence="2">The sequence shown here is derived from an EMBL/GenBank/DDBJ whole genome shotgun (WGS) entry which is preliminary data.</text>
</comment>
<dbReference type="GO" id="GO:0008168">
    <property type="term" value="F:methyltransferase activity"/>
    <property type="evidence" value="ECO:0007669"/>
    <property type="project" value="UniProtKB-KW"/>
</dbReference>
<gene>
    <name evidence="2" type="ORF">P4R38_07710</name>
</gene>
<dbReference type="RefSeq" id="WP_277191729.1">
    <property type="nucleotide sequence ID" value="NZ_JAROAV010000024.1"/>
</dbReference>
<evidence type="ECO:0000313" key="2">
    <source>
        <dbReference type="EMBL" id="MDF8264121.1"/>
    </source>
</evidence>
<sequence>MPTTDRAALESALTDYYDREAGHRHDSRLPADREEVRAEFVELLTSEGRTSVLEVGCGPGRDGVALSAAGLAYAGVDLAPESVRRCVQHGLDARVASVHALPYDDDAFDAGWTMSTLLHVPAVDLTAALTEITRVLRPGAPLAIGVWGAPVSREEHWEEDARFGSRFFSLRSDGDLRAAVDAFGVVERWRTWPGSADLHYQWLVLRCR</sequence>
<dbReference type="SUPFAM" id="SSF53335">
    <property type="entry name" value="S-adenosyl-L-methionine-dependent methyltransferases"/>
    <property type="match status" value="1"/>
</dbReference>
<dbReference type="PANTHER" id="PTHR42912">
    <property type="entry name" value="METHYLTRANSFERASE"/>
    <property type="match status" value="1"/>
</dbReference>
<organism evidence="2 3">
    <name type="scientific">Luteipulveratus flavus</name>
    <dbReference type="NCBI Taxonomy" id="3031728"/>
    <lineage>
        <taxon>Bacteria</taxon>
        <taxon>Bacillati</taxon>
        <taxon>Actinomycetota</taxon>
        <taxon>Actinomycetes</taxon>
        <taxon>Micrococcales</taxon>
        <taxon>Dermacoccaceae</taxon>
        <taxon>Luteipulveratus</taxon>
    </lineage>
</organism>
<feature type="domain" description="Methyltransferase type 11" evidence="1">
    <location>
        <begin position="53"/>
        <end position="143"/>
    </location>
</feature>
<dbReference type="Gene3D" id="3.40.50.150">
    <property type="entry name" value="Vaccinia Virus protein VP39"/>
    <property type="match status" value="1"/>
</dbReference>
<protein>
    <submittedName>
        <fullName evidence="2">Class I SAM-dependent methyltransferase</fullName>
    </submittedName>
</protein>
<evidence type="ECO:0000313" key="3">
    <source>
        <dbReference type="Proteomes" id="UP001528912"/>
    </source>
</evidence>
<reference evidence="2 3" key="1">
    <citation type="submission" date="2023-03" db="EMBL/GenBank/DDBJ databases">
        <title>YIM 133296 draft genome.</title>
        <authorList>
            <person name="Xiong L."/>
        </authorList>
    </citation>
    <scope>NUCLEOTIDE SEQUENCE [LARGE SCALE GENOMIC DNA]</scope>
    <source>
        <strain evidence="2 3">YIM 133296</strain>
    </source>
</reference>
<dbReference type="InterPro" id="IPR050508">
    <property type="entry name" value="Methyltransf_Superfamily"/>
</dbReference>
<dbReference type="EMBL" id="JAROAV010000024">
    <property type="protein sequence ID" value="MDF8264121.1"/>
    <property type="molecule type" value="Genomic_DNA"/>
</dbReference>
<name>A0ABT6C5A0_9MICO</name>
<dbReference type="Proteomes" id="UP001528912">
    <property type="component" value="Unassembled WGS sequence"/>
</dbReference>
<dbReference type="CDD" id="cd02440">
    <property type="entry name" value="AdoMet_MTases"/>
    <property type="match status" value="1"/>
</dbReference>
<accession>A0ABT6C5A0</accession>
<keyword evidence="3" id="KW-1185">Reference proteome</keyword>
<evidence type="ECO:0000259" key="1">
    <source>
        <dbReference type="Pfam" id="PF08241"/>
    </source>
</evidence>
<keyword evidence="2" id="KW-0808">Transferase</keyword>
<dbReference type="Pfam" id="PF08241">
    <property type="entry name" value="Methyltransf_11"/>
    <property type="match status" value="1"/>
</dbReference>
<dbReference type="InterPro" id="IPR029063">
    <property type="entry name" value="SAM-dependent_MTases_sf"/>
</dbReference>
<keyword evidence="2" id="KW-0489">Methyltransferase</keyword>
<dbReference type="GO" id="GO:0032259">
    <property type="term" value="P:methylation"/>
    <property type="evidence" value="ECO:0007669"/>
    <property type="project" value="UniProtKB-KW"/>
</dbReference>
<proteinExistence type="predicted"/>